<reference evidence="2 3" key="1">
    <citation type="submission" date="2019-06" db="EMBL/GenBank/DDBJ databases">
        <title>Whole genome shotgun sequence of Cellulomonas gelida NBRC 3748.</title>
        <authorList>
            <person name="Hosoyama A."/>
            <person name="Uohara A."/>
            <person name="Ohji S."/>
            <person name="Ichikawa N."/>
        </authorList>
    </citation>
    <scope>NUCLEOTIDE SEQUENCE [LARGE SCALE GENOMIC DNA]</scope>
    <source>
        <strain evidence="2 3">NBRC 3748</strain>
    </source>
</reference>
<name>A0A4Y3KH85_9CELL</name>
<protein>
    <submittedName>
        <fullName evidence="2">Lipase</fullName>
    </submittedName>
</protein>
<dbReference type="SUPFAM" id="SSF52266">
    <property type="entry name" value="SGNH hydrolase"/>
    <property type="match status" value="1"/>
</dbReference>
<dbReference type="InterPro" id="IPR051532">
    <property type="entry name" value="Ester_Hydrolysis_Enzymes"/>
</dbReference>
<dbReference type="Pfam" id="PF13472">
    <property type="entry name" value="Lipase_GDSL_2"/>
    <property type="match status" value="1"/>
</dbReference>
<organism evidence="2 3">
    <name type="scientific">Cellulomonas gelida</name>
    <dbReference type="NCBI Taxonomy" id="1712"/>
    <lineage>
        <taxon>Bacteria</taxon>
        <taxon>Bacillati</taxon>
        <taxon>Actinomycetota</taxon>
        <taxon>Actinomycetes</taxon>
        <taxon>Micrococcales</taxon>
        <taxon>Cellulomonadaceae</taxon>
        <taxon>Cellulomonas</taxon>
    </lineage>
</organism>
<dbReference type="InterPro" id="IPR013830">
    <property type="entry name" value="SGNH_hydro"/>
</dbReference>
<dbReference type="GO" id="GO:0004622">
    <property type="term" value="F:phosphatidylcholine lysophospholipase activity"/>
    <property type="evidence" value="ECO:0007669"/>
    <property type="project" value="TreeGrafter"/>
</dbReference>
<dbReference type="EMBL" id="BJLQ01000003">
    <property type="protein sequence ID" value="GEA83253.1"/>
    <property type="molecule type" value="Genomic_DNA"/>
</dbReference>
<gene>
    <name evidence="2" type="ORF">CGE01nite_05040</name>
</gene>
<feature type="domain" description="SGNH hydrolase-type esterase" evidence="1">
    <location>
        <begin position="15"/>
        <end position="196"/>
    </location>
</feature>
<keyword evidence="3" id="KW-1185">Reference proteome</keyword>
<dbReference type="Gene3D" id="3.40.50.1110">
    <property type="entry name" value="SGNH hydrolase"/>
    <property type="match status" value="1"/>
</dbReference>
<dbReference type="InterPro" id="IPR036514">
    <property type="entry name" value="SGNH_hydro_sf"/>
</dbReference>
<dbReference type="PANTHER" id="PTHR30383">
    <property type="entry name" value="THIOESTERASE 1/PROTEASE 1/LYSOPHOSPHOLIPASE L1"/>
    <property type="match status" value="1"/>
</dbReference>
<evidence type="ECO:0000259" key="1">
    <source>
        <dbReference type="Pfam" id="PF13472"/>
    </source>
</evidence>
<dbReference type="CDD" id="cd01834">
    <property type="entry name" value="SGNH_hydrolase_like_2"/>
    <property type="match status" value="1"/>
</dbReference>
<accession>A0A4Y3KH85</accession>
<dbReference type="Proteomes" id="UP000320461">
    <property type="component" value="Unassembled WGS sequence"/>
</dbReference>
<evidence type="ECO:0000313" key="2">
    <source>
        <dbReference type="EMBL" id="GEA83253.1"/>
    </source>
</evidence>
<evidence type="ECO:0000313" key="3">
    <source>
        <dbReference type="Proteomes" id="UP000320461"/>
    </source>
</evidence>
<dbReference type="PANTHER" id="PTHR30383:SF5">
    <property type="entry name" value="SGNH HYDROLASE-TYPE ESTERASE DOMAIN-CONTAINING PROTEIN"/>
    <property type="match status" value="1"/>
</dbReference>
<dbReference type="AlphaFoldDB" id="A0A4Y3KH85"/>
<sequence>MTTFLTRGDRVLFQGDSLTDWGRDRDDPESLGHGWVAVAAALAGARRPDLGLRFHNRGVGGDTAALVRERWEADALALEPTVISLLVGINDTWRRYDQGRATSTEQYEDSYRALLDSARERLDVRFVLVEPFLLPLSPQQEAWREDLDPRIEVVRRLAGEYGAVLLEADSMFAEATIAASAEHWTTDGVHLTPAGNGLLAEAWLNRLGLPA</sequence>
<comment type="caution">
    <text evidence="2">The sequence shown here is derived from an EMBL/GenBank/DDBJ whole genome shotgun (WGS) entry which is preliminary data.</text>
</comment>
<proteinExistence type="predicted"/>